<organism evidence="1 2">
    <name type="scientific">Prosthecobacter vanneervenii</name>
    <dbReference type="NCBI Taxonomy" id="48466"/>
    <lineage>
        <taxon>Bacteria</taxon>
        <taxon>Pseudomonadati</taxon>
        <taxon>Verrucomicrobiota</taxon>
        <taxon>Verrucomicrobiia</taxon>
        <taxon>Verrucomicrobiales</taxon>
        <taxon>Verrucomicrobiaceae</taxon>
        <taxon>Prosthecobacter</taxon>
    </lineage>
</organism>
<dbReference type="InterPro" id="IPR021799">
    <property type="entry name" value="PIN-like_prokaryotic"/>
</dbReference>
<evidence type="ECO:0008006" key="3">
    <source>
        <dbReference type="Google" id="ProtNLM"/>
    </source>
</evidence>
<gene>
    <name evidence="1" type="ORF">HNQ65_003993</name>
</gene>
<dbReference type="RefSeq" id="WP_184342170.1">
    <property type="nucleotide sequence ID" value="NZ_JACHIG010000009.1"/>
</dbReference>
<accession>A0A7W8DLH0</accession>
<dbReference type="PANTHER" id="PTHR39550">
    <property type="entry name" value="SLL0658 PROTEIN"/>
    <property type="match status" value="1"/>
</dbReference>
<dbReference type="Proteomes" id="UP000590740">
    <property type="component" value="Unassembled WGS sequence"/>
</dbReference>
<dbReference type="AlphaFoldDB" id="A0A7W8DLH0"/>
<proteinExistence type="predicted"/>
<name>A0A7W8DLH0_9BACT</name>
<protein>
    <recommendedName>
        <fullName evidence="3">DUF3368 domain-containing protein</fullName>
    </recommendedName>
</protein>
<sequence length="155" mass="16780">MLVISDTSPLTALLLAGRESLLRQIFDRVVVPPAVQRELLCAHDELPAWIEIVPPSAIPSSVSEAGLDPGETEAISLALDLHPDAVLMDERLGRKLAVKHGLKVTGLLGLLVMARQRNLIGAVRPLIQEMIASGNCWFDQALLDTVCKSVGEEWS</sequence>
<evidence type="ECO:0000313" key="2">
    <source>
        <dbReference type="Proteomes" id="UP000590740"/>
    </source>
</evidence>
<dbReference type="EMBL" id="JACHIG010000009">
    <property type="protein sequence ID" value="MBB5034399.1"/>
    <property type="molecule type" value="Genomic_DNA"/>
</dbReference>
<reference evidence="1 2" key="1">
    <citation type="submission" date="2020-08" db="EMBL/GenBank/DDBJ databases">
        <title>Genomic Encyclopedia of Type Strains, Phase IV (KMG-IV): sequencing the most valuable type-strain genomes for metagenomic binning, comparative biology and taxonomic classification.</title>
        <authorList>
            <person name="Goeker M."/>
        </authorList>
    </citation>
    <scope>NUCLEOTIDE SEQUENCE [LARGE SCALE GENOMIC DNA]</scope>
    <source>
        <strain evidence="1 2">DSM 12252</strain>
    </source>
</reference>
<keyword evidence="2" id="KW-1185">Reference proteome</keyword>
<dbReference type="PANTHER" id="PTHR39550:SF1">
    <property type="entry name" value="SLL0658 PROTEIN"/>
    <property type="match status" value="1"/>
</dbReference>
<dbReference type="Pfam" id="PF11848">
    <property type="entry name" value="DUF3368"/>
    <property type="match status" value="1"/>
</dbReference>
<evidence type="ECO:0000313" key="1">
    <source>
        <dbReference type="EMBL" id="MBB5034399.1"/>
    </source>
</evidence>
<comment type="caution">
    <text evidence="1">The sequence shown here is derived from an EMBL/GenBank/DDBJ whole genome shotgun (WGS) entry which is preliminary data.</text>
</comment>